<comment type="caution">
    <text evidence="2">The sequence shown here is derived from an EMBL/GenBank/DDBJ whole genome shotgun (WGS) entry which is preliminary data.</text>
</comment>
<organism evidence="2 3">
    <name type="scientific">Dryococelus australis</name>
    <dbReference type="NCBI Taxonomy" id="614101"/>
    <lineage>
        <taxon>Eukaryota</taxon>
        <taxon>Metazoa</taxon>
        <taxon>Ecdysozoa</taxon>
        <taxon>Arthropoda</taxon>
        <taxon>Hexapoda</taxon>
        <taxon>Insecta</taxon>
        <taxon>Pterygota</taxon>
        <taxon>Neoptera</taxon>
        <taxon>Polyneoptera</taxon>
        <taxon>Phasmatodea</taxon>
        <taxon>Verophasmatodea</taxon>
        <taxon>Anareolatae</taxon>
        <taxon>Phasmatidae</taxon>
        <taxon>Eurycanthinae</taxon>
        <taxon>Dryococelus</taxon>
    </lineage>
</organism>
<gene>
    <name evidence="2" type="ORF">PR048_033416</name>
</gene>
<evidence type="ECO:0000256" key="1">
    <source>
        <dbReference type="SAM" id="MobiDB-lite"/>
    </source>
</evidence>
<protein>
    <submittedName>
        <fullName evidence="2">Uncharacterized protein</fullName>
    </submittedName>
</protein>
<sequence>MVPAATLVALHTKCRSAIMKGRGKWETPEKTHQPTASSGMIPTCENLGVTRSATEPGSPWWEASILTHANVLRRRHALSTGEFAPS</sequence>
<dbReference type="EMBL" id="JARBHB010000017">
    <property type="protein sequence ID" value="KAJ8865893.1"/>
    <property type="molecule type" value="Genomic_DNA"/>
</dbReference>
<dbReference type="Proteomes" id="UP001159363">
    <property type="component" value="Chromosome 16"/>
</dbReference>
<keyword evidence="3" id="KW-1185">Reference proteome</keyword>
<accession>A0ABQ9G155</accession>
<evidence type="ECO:0000313" key="2">
    <source>
        <dbReference type="EMBL" id="KAJ8865893.1"/>
    </source>
</evidence>
<reference evidence="2 3" key="1">
    <citation type="submission" date="2023-02" db="EMBL/GenBank/DDBJ databases">
        <title>LHISI_Scaffold_Assembly.</title>
        <authorList>
            <person name="Stuart O.P."/>
            <person name="Cleave R."/>
            <person name="Magrath M.J.L."/>
            <person name="Mikheyev A.S."/>
        </authorList>
    </citation>
    <scope>NUCLEOTIDE SEQUENCE [LARGE SCALE GENOMIC DNA]</scope>
    <source>
        <strain evidence="2">Daus_M_001</strain>
        <tissue evidence="2">Leg muscle</tissue>
    </source>
</reference>
<proteinExistence type="predicted"/>
<feature type="compositionally biased region" description="Basic and acidic residues" evidence="1">
    <location>
        <begin position="23"/>
        <end position="32"/>
    </location>
</feature>
<name>A0ABQ9G155_9NEOP</name>
<feature type="region of interest" description="Disordered" evidence="1">
    <location>
        <begin position="20"/>
        <end position="43"/>
    </location>
</feature>
<evidence type="ECO:0000313" key="3">
    <source>
        <dbReference type="Proteomes" id="UP001159363"/>
    </source>
</evidence>